<dbReference type="Pfam" id="PF01755">
    <property type="entry name" value="Glyco_transf_25"/>
    <property type="match status" value="1"/>
</dbReference>
<protein>
    <submittedName>
        <fullName evidence="2">Beta1,4-galactosyltransferase</fullName>
    </submittedName>
</protein>
<evidence type="ECO:0000259" key="1">
    <source>
        <dbReference type="Pfam" id="PF01755"/>
    </source>
</evidence>
<accession>A0A1B2JLY1</accession>
<name>A0A1B2JLY1_CITFR</name>
<feature type="domain" description="Glycosyl transferase family 25" evidence="1">
    <location>
        <begin position="11"/>
        <end position="185"/>
    </location>
</feature>
<dbReference type="CDD" id="cd06532">
    <property type="entry name" value="Glyco_transf_25"/>
    <property type="match status" value="1"/>
</dbReference>
<dbReference type="Proteomes" id="UP000215827">
    <property type="component" value="Unassembled WGS sequence"/>
</dbReference>
<dbReference type="AlphaFoldDB" id="A0A1B2JLY1"/>
<sequence length="266" mass="30731">MNTIPMNNNFPVFIISLKNDVERRENISRLLANVNIGYEFFDAIDYRSELFQDKKRNVPINSGKVYGEMTEPEMACTLSHLSVYQKILDNNFKWALILEDDVSFDSRLAAVVHTLSQSTDILKNGCSYVLGGQQGTSDHQLFGLSLLNVSKIGPVNFRKATYKKHKVTRTCCYIVDRQYCQRALLLLSTHGFYLVDDRKILLDNGVMNDIYFCDIVSHPLVNSLNSHLENSRINKKNQTKVKKRNYLISKLLLWRYKFRVLLGCFI</sequence>
<reference evidence="2 3" key="1">
    <citation type="submission" date="2017-04" db="EMBL/GenBank/DDBJ databases">
        <title>Emergence of KPC-2-producing Citrobacter isolates from sediments of a Chinese river.</title>
        <authorList>
            <person name="Zheng B."/>
        </authorList>
    </citation>
    <scope>NUCLEOTIDE SEQUENCE [LARGE SCALE GENOMIC DNA]</scope>
    <source>
        <strain evidence="2 3">C191</strain>
    </source>
</reference>
<comment type="caution">
    <text evidence="2">The sequence shown here is derived from an EMBL/GenBank/DDBJ whole genome shotgun (WGS) entry which is preliminary data.</text>
</comment>
<organism evidence="2 3">
    <name type="scientific">Citrobacter freundii</name>
    <dbReference type="NCBI Taxonomy" id="546"/>
    <lineage>
        <taxon>Bacteria</taxon>
        <taxon>Pseudomonadati</taxon>
        <taxon>Pseudomonadota</taxon>
        <taxon>Gammaproteobacteria</taxon>
        <taxon>Enterobacterales</taxon>
        <taxon>Enterobacteriaceae</taxon>
        <taxon>Citrobacter</taxon>
        <taxon>Citrobacter freundii complex</taxon>
    </lineage>
</organism>
<evidence type="ECO:0000313" key="2">
    <source>
        <dbReference type="EMBL" id="OYR05356.1"/>
    </source>
</evidence>
<gene>
    <name evidence="2" type="ORF">B9P89_08855</name>
</gene>
<dbReference type="InterPro" id="IPR002654">
    <property type="entry name" value="Glyco_trans_25"/>
</dbReference>
<proteinExistence type="predicted"/>
<dbReference type="EMBL" id="NEFA01000008">
    <property type="protein sequence ID" value="OYR05356.1"/>
    <property type="molecule type" value="Genomic_DNA"/>
</dbReference>
<evidence type="ECO:0000313" key="3">
    <source>
        <dbReference type="Proteomes" id="UP000215827"/>
    </source>
</evidence>